<name>A0A7R9P584_TIMCA</name>
<evidence type="ECO:0000313" key="2">
    <source>
        <dbReference type="EMBL" id="CAD7570030.1"/>
    </source>
</evidence>
<gene>
    <name evidence="2" type="ORF">TCMB3V08_LOCUS2745</name>
</gene>
<dbReference type="EMBL" id="OE179882">
    <property type="protein sequence ID" value="CAD7570030.1"/>
    <property type="molecule type" value="Genomic_DNA"/>
</dbReference>
<reference evidence="2" key="1">
    <citation type="submission" date="2020-11" db="EMBL/GenBank/DDBJ databases">
        <authorList>
            <person name="Tran Van P."/>
        </authorList>
    </citation>
    <scope>NUCLEOTIDE SEQUENCE</scope>
</reference>
<proteinExistence type="predicted"/>
<organism evidence="2">
    <name type="scientific">Timema californicum</name>
    <name type="common">California timema</name>
    <name type="synonym">Walking stick</name>
    <dbReference type="NCBI Taxonomy" id="61474"/>
    <lineage>
        <taxon>Eukaryota</taxon>
        <taxon>Metazoa</taxon>
        <taxon>Ecdysozoa</taxon>
        <taxon>Arthropoda</taxon>
        <taxon>Hexapoda</taxon>
        <taxon>Insecta</taxon>
        <taxon>Pterygota</taxon>
        <taxon>Neoptera</taxon>
        <taxon>Polyneoptera</taxon>
        <taxon>Phasmatodea</taxon>
        <taxon>Timematodea</taxon>
        <taxon>Timematoidea</taxon>
        <taxon>Timematidae</taxon>
        <taxon>Timema</taxon>
    </lineage>
</organism>
<dbReference type="AlphaFoldDB" id="A0A7R9P584"/>
<protein>
    <submittedName>
        <fullName evidence="2">(California timema) hypothetical protein</fullName>
    </submittedName>
</protein>
<accession>A0A7R9P584</accession>
<feature type="region of interest" description="Disordered" evidence="1">
    <location>
        <begin position="1"/>
        <end position="26"/>
    </location>
</feature>
<feature type="region of interest" description="Disordered" evidence="1">
    <location>
        <begin position="93"/>
        <end position="114"/>
    </location>
</feature>
<feature type="region of interest" description="Disordered" evidence="1">
    <location>
        <begin position="561"/>
        <end position="593"/>
    </location>
</feature>
<feature type="region of interest" description="Disordered" evidence="1">
    <location>
        <begin position="698"/>
        <end position="728"/>
    </location>
</feature>
<evidence type="ECO:0000256" key="1">
    <source>
        <dbReference type="SAM" id="MobiDB-lite"/>
    </source>
</evidence>
<sequence>MTDGGISLRPCGPPSLATKPDQQESFTREPIIIPRHASRAATSRFIVLATQEIAPRLSFQKIGLGYKRFALVRFVSAIKMSTKHIVSGYQSREADMSQELKEREGEGRGGGETKKGRQLLRGYFKVLRYQVTATCGENILQHESLFSTEDAPKHLNSQLRNTGWPCVRDHLCVTVYTPRGVAVPVSGRKNSYVKAQTSACCELERNPLLSSLVLEGLGILPPLPNYRQPLGTRTYPRPLLVHLHQMQPLHAVLAWHACPLAQELRLPPDHRLRATCSNLQTMYSTLHHNQSIQHSPLPNRTSKIILARLHTCVVLAVVRLLTGATHRHIAAGSRWRGATWQVQVLLPTLALVHTVQLLPRSLQLTAESLTLLVTLGKLLVERRRYVLKFVGWDCRQTVRSPDDTSRDHLRGGAHRIFLSHSQHLIQDGVASHVQTLVDSCQHQFCRFLVNRGFASQLCNRLKFFAWNVQNVCDQLCLLCQSQSNFFILSTKFLWRWCPPQDLQVGNQFTKGVVCDVRALVKQHAVLPIGVSTGSAVRTGRCDTTTSEGWIRELSSVVSRRGSTRRRWEGDDNNRPSPMTPHRTRRSDNDKMGREYHPAVYGRVQAKPRHAWAQRPRAQASYSCRHGFCTLLQPPICAGTICNKESKGGSVAAGLHFVALTASYYPFGLYAFKYYNANGLGIGKVELGEMNQHLRGGRVENHLGKITPSSPDRDSSLDLPVLGSRVQQN</sequence>